<feature type="domain" description="Aminopeptidase P N-terminal" evidence="10">
    <location>
        <begin position="6"/>
        <end position="137"/>
    </location>
</feature>
<evidence type="ECO:0000256" key="5">
    <source>
        <dbReference type="ARBA" id="ARBA00022670"/>
    </source>
</evidence>
<evidence type="ECO:0000256" key="8">
    <source>
        <dbReference type="ARBA" id="ARBA00023049"/>
    </source>
</evidence>
<dbReference type="PROSITE" id="PS00491">
    <property type="entry name" value="PROLINE_PEPTIDASE"/>
    <property type="match status" value="1"/>
</dbReference>
<dbReference type="AlphaFoldDB" id="E4RZI3"/>
<evidence type="ECO:0000256" key="4">
    <source>
        <dbReference type="ARBA" id="ARBA00012574"/>
    </source>
</evidence>
<dbReference type="GO" id="GO:0030145">
    <property type="term" value="F:manganese ion binding"/>
    <property type="evidence" value="ECO:0007669"/>
    <property type="project" value="InterPro"/>
</dbReference>
<dbReference type="OrthoDB" id="9806388at2"/>
<dbReference type="Gene3D" id="3.90.230.10">
    <property type="entry name" value="Creatinase/methionine aminopeptidase superfamily"/>
    <property type="match status" value="1"/>
</dbReference>
<protein>
    <recommendedName>
        <fullName evidence="4">Xaa-Pro aminopeptidase</fullName>
        <ecNumber evidence="4">3.4.11.9</ecNumber>
    </recommendedName>
</protein>
<evidence type="ECO:0000256" key="2">
    <source>
        <dbReference type="ARBA" id="ARBA00001936"/>
    </source>
</evidence>
<dbReference type="InterPro" id="IPR036005">
    <property type="entry name" value="Creatinase/aminopeptidase-like"/>
</dbReference>
<keyword evidence="12" id="KW-1185">Reference proteome</keyword>
<proteinExistence type="inferred from homology"/>
<evidence type="ECO:0000313" key="11">
    <source>
        <dbReference type="EMBL" id="ADQ17407.1"/>
    </source>
</evidence>
<reference evidence="11 12" key="2">
    <citation type="journal article" date="2011" name="Stand. Genomic Sci.">
        <title>Complete genome sequence of Leadbetterella byssophila type strain (4M15).</title>
        <authorList>
            <person name="Abt B."/>
            <person name="Teshima H."/>
            <person name="Lucas S."/>
            <person name="Lapidus A."/>
            <person name="Del Rio T.G."/>
            <person name="Nolan M."/>
            <person name="Tice H."/>
            <person name="Cheng J.F."/>
            <person name="Pitluck S."/>
            <person name="Liolios K."/>
            <person name="Pagani I."/>
            <person name="Ivanova N."/>
            <person name="Mavromatis K."/>
            <person name="Pati A."/>
            <person name="Tapia R."/>
            <person name="Han C."/>
            <person name="Goodwin L."/>
            <person name="Chen A."/>
            <person name="Palaniappan K."/>
            <person name="Land M."/>
            <person name="Hauser L."/>
            <person name="Chang Y.J."/>
            <person name="Jeffries C.D."/>
            <person name="Rohde M."/>
            <person name="Goker M."/>
            <person name="Tindall B.J."/>
            <person name="Detter J.C."/>
            <person name="Woyke T."/>
            <person name="Bristow J."/>
            <person name="Eisen J.A."/>
            <person name="Markowitz V."/>
            <person name="Hugenholtz P."/>
            <person name="Klenk H.P."/>
            <person name="Kyrpides N.C."/>
        </authorList>
    </citation>
    <scope>NUCLEOTIDE SEQUENCE [LARGE SCALE GENOMIC DNA]</scope>
    <source>
        <strain evidence="12">DSM 17132 / JCM 16389 / KACC 11308 / NBRC 106382 / 4M15</strain>
    </source>
</reference>
<dbReference type="Proteomes" id="UP000007435">
    <property type="component" value="Chromosome"/>
</dbReference>
<evidence type="ECO:0000259" key="10">
    <source>
        <dbReference type="SMART" id="SM01011"/>
    </source>
</evidence>
<dbReference type="GO" id="GO:0070006">
    <property type="term" value="F:metalloaminopeptidase activity"/>
    <property type="evidence" value="ECO:0007669"/>
    <property type="project" value="InterPro"/>
</dbReference>
<accession>E4RZI3</accession>
<dbReference type="PRINTS" id="PR00599">
    <property type="entry name" value="MAPEPTIDASE"/>
</dbReference>
<dbReference type="RefSeq" id="WP_013408456.1">
    <property type="nucleotide sequence ID" value="NC_014655.1"/>
</dbReference>
<dbReference type="InterPro" id="IPR007865">
    <property type="entry name" value="Aminopep_P_N"/>
</dbReference>
<dbReference type="STRING" id="649349.Lbys_1700"/>
<comment type="similarity">
    <text evidence="3">Belongs to the peptidase M24B family.</text>
</comment>
<keyword evidence="8" id="KW-0482">Metalloprotease</keyword>
<reference key="1">
    <citation type="submission" date="2010-11" db="EMBL/GenBank/DDBJ databases">
        <title>The complete genome of Leadbetterella byssophila DSM 17132.</title>
        <authorList>
            <consortium name="US DOE Joint Genome Institute (JGI-PGF)"/>
            <person name="Lucas S."/>
            <person name="Copeland A."/>
            <person name="Lapidus A."/>
            <person name="Glavina del Rio T."/>
            <person name="Dalin E."/>
            <person name="Tice H."/>
            <person name="Bruce D."/>
            <person name="Goodwin L."/>
            <person name="Pitluck S."/>
            <person name="Kyrpides N."/>
            <person name="Mavromatis K."/>
            <person name="Ivanova N."/>
            <person name="Teshima H."/>
            <person name="Brettin T."/>
            <person name="Detter J.C."/>
            <person name="Han C."/>
            <person name="Tapia R."/>
            <person name="Land M."/>
            <person name="Hauser L."/>
            <person name="Markowitz V."/>
            <person name="Cheng J.-F."/>
            <person name="Hugenholtz P."/>
            <person name="Woyke T."/>
            <person name="Wu D."/>
            <person name="Tindall B."/>
            <person name="Pomrenke H.G."/>
            <person name="Brambilla E."/>
            <person name="Klenk H.-P."/>
            <person name="Eisen J.A."/>
        </authorList>
    </citation>
    <scope>NUCLEOTIDE SEQUENCE [LARGE SCALE GENOMIC DNA]</scope>
    <source>
        <strain>DSM 17132</strain>
    </source>
</reference>
<dbReference type="Pfam" id="PF00557">
    <property type="entry name" value="Peptidase_M24"/>
    <property type="match status" value="1"/>
</dbReference>
<dbReference type="KEGG" id="lby:Lbys_1700"/>
<dbReference type="SMART" id="SM01011">
    <property type="entry name" value="AMP_N"/>
    <property type="match status" value="1"/>
</dbReference>
<dbReference type="EMBL" id="CP002305">
    <property type="protein sequence ID" value="ADQ17407.1"/>
    <property type="molecule type" value="Genomic_DNA"/>
</dbReference>
<dbReference type="InterPro" id="IPR029149">
    <property type="entry name" value="Creatin/AminoP/Spt16_N"/>
</dbReference>
<organism evidence="11 12">
    <name type="scientific">Leadbetterella byssophila (strain DSM 17132 / JCM 16389 / KACC 11308 / NBRC 106382 / 4M15)</name>
    <dbReference type="NCBI Taxonomy" id="649349"/>
    <lineage>
        <taxon>Bacteria</taxon>
        <taxon>Pseudomonadati</taxon>
        <taxon>Bacteroidota</taxon>
        <taxon>Cytophagia</taxon>
        <taxon>Cytophagales</taxon>
        <taxon>Leadbetterellaceae</taxon>
        <taxon>Leadbetterella</taxon>
    </lineage>
</organism>
<dbReference type="SUPFAM" id="SSF55920">
    <property type="entry name" value="Creatinase/aminopeptidase"/>
    <property type="match status" value="1"/>
</dbReference>
<dbReference type="PANTHER" id="PTHR43226">
    <property type="entry name" value="XAA-PRO AMINOPEPTIDASE 3"/>
    <property type="match status" value="1"/>
</dbReference>
<comment type="catalytic activity">
    <reaction evidence="1">
        <text>Release of any N-terminal amino acid, including proline, that is linked to proline, even from a dipeptide or tripeptide.</text>
        <dbReference type="EC" id="3.4.11.9"/>
    </reaction>
</comment>
<evidence type="ECO:0000256" key="3">
    <source>
        <dbReference type="ARBA" id="ARBA00008766"/>
    </source>
</evidence>
<evidence type="ECO:0000256" key="9">
    <source>
        <dbReference type="ARBA" id="ARBA00023211"/>
    </source>
</evidence>
<comment type="cofactor">
    <cofactor evidence="2">
        <name>Mn(2+)</name>
        <dbReference type="ChEBI" id="CHEBI:29035"/>
    </cofactor>
</comment>
<dbReference type="EC" id="3.4.11.9" evidence="4"/>
<dbReference type="InterPro" id="IPR000994">
    <property type="entry name" value="Pept_M24"/>
</dbReference>
<dbReference type="InterPro" id="IPR001131">
    <property type="entry name" value="Peptidase_M24B_aminopep-P_CS"/>
</dbReference>
<dbReference type="InterPro" id="IPR052433">
    <property type="entry name" value="X-Pro_dipept-like"/>
</dbReference>
<keyword evidence="7" id="KW-0378">Hydrolase</keyword>
<gene>
    <name evidence="11" type="ordered locus">Lbys_1700</name>
</gene>
<dbReference type="SUPFAM" id="SSF53092">
    <property type="entry name" value="Creatinase/prolidase N-terminal domain"/>
    <property type="match status" value="1"/>
</dbReference>
<evidence type="ECO:0000256" key="6">
    <source>
        <dbReference type="ARBA" id="ARBA00022723"/>
    </source>
</evidence>
<sequence length="416" mass="47339">MRYERLDAAHYVLRRKKFLEQLPDGALVIVTGNDLLPSNADGTYGFIQNNAFFYLTGIDQEEGYLILEKGGEEILFLTETSEQIKIWEGEKLSRTEGTQVSGIRRVEWLEAFWEVLDQKIKSEVYFYTDLTQEDRFPSFRSRAAWTRELLLEKYPNVILQNPSKILDAQRMIKSATEIEYIQKAIDTTYAGLKRAAKFLKPGRYEFEVEAVISHEFLMRRSRHHAFLPIVATGANACVLHYVDNNAQCKDGDLLLIDFGAEYGNYKADMTRVLPVNGNFTERQAEVYSSVLRIFKALREQMVIGNTVVQMKAEAMRLLREELVHLGLIKPGAHPNAAQKYLPHGVSHSLGLDVHDVGEKKTPFAPGMVLTLEPGIYIQEEGIGIRLENDILITESGNVDLMAHVPIEIEDIENLMI</sequence>
<dbReference type="Pfam" id="PF05195">
    <property type="entry name" value="AMP_N"/>
    <property type="match status" value="1"/>
</dbReference>
<dbReference type="InterPro" id="IPR001714">
    <property type="entry name" value="Pept_M24_MAP"/>
</dbReference>
<keyword evidence="5" id="KW-0645">Protease</keyword>
<evidence type="ECO:0000256" key="7">
    <source>
        <dbReference type="ARBA" id="ARBA00022801"/>
    </source>
</evidence>
<evidence type="ECO:0000256" key="1">
    <source>
        <dbReference type="ARBA" id="ARBA00001424"/>
    </source>
</evidence>
<dbReference type="Gene3D" id="3.40.350.10">
    <property type="entry name" value="Creatinase/prolidase N-terminal domain"/>
    <property type="match status" value="1"/>
</dbReference>
<dbReference type="HOGENOM" id="CLU_017266_1_0_10"/>
<name>E4RZI3_LEAB4</name>
<dbReference type="GO" id="GO:0006508">
    <property type="term" value="P:proteolysis"/>
    <property type="evidence" value="ECO:0007669"/>
    <property type="project" value="UniProtKB-KW"/>
</dbReference>
<keyword evidence="9" id="KW-0464">Manganese</keyword>
<keyword evidence="6" id="KW-0479">Metal-binding</keyword>
<dbReference type="PANTHER" id="PTHR43226:SF4">
    <property type="entry name" value="XAA-PRO AMINOPEPTIDASE 3"/>
    <property type="match status" value="1"/>
</dbReference>
<dbReference type="eggNOG" id="COG0006">
    <property type="taxonomic scope" value="Bacteria"/>
</dbReference>
<evidence type="ECO:0000313" key="12">
    <source>
        <dbReference type="Proteomes" id="UP000007435"/>
    </source>
</evidence>